<dbReference type="EMBL" id="GL735723">
    <property type="protein sequence ID" value="EFX60712.1"/>
    <property type="molecule type" value="Genomic_DNA"/>
</dbReference>
<organism evidence="1 2">
    <name type="scientific">Daphnia pulex</name>
    <name type="common">Water flea</name>
    <dbReference type="NCBI Taxonomy" id="6669"/>
    <lineage>
        <taxon>Eukaryota</taxon>
        <taxon>Metazoa</taxon>
        <taxon>Ecdysozoa</taxon>
        <taxon>Arthropoda</taxon>
        <taxon>Crustacea</taxon>
        <taxon>Branchiopoda</taxon>
        <taxon>Diplostraca</taxon>
        <taxon>Cladocera</taxon>
        <taxon>Anomopoda</taxon>
        <taxon>Daphniidae</taxon>
        <taxon>Daphnia</taxon>
    </lineage>
</organism>
<evidence type="ECO:0000313" key="1">
    <source>
        <dbReference type="EMBL" id="EFX60712.1"/>
    </source>
</evidence>
<protein>
    <submittedName>
        <fullName evidence="1">Uncharacterized protein</fullName>
    </submittedName>
</protein>
<evidence type="ECO:0000313" key="2">
    <source>
        <dbReference type="Proteomes" id="UP000000305"/>
    </source>
</evidence>
<dbReference type="KEGG" id="dpx:DAPPUDRAFT_275971"/>
<proteinExistence type="predicted"/>
<dbReference type="InParanoid" id="E9I5M0"/>
<gene>
    <name evidence="1" type="ORF">DAPPUDRAFT_275971</name>
</gene>
<name>E9I5M0_DAPPU</name>
<dbReference type="HOGENOM" id="CLU_1715118_0_0_1"/>
<sequence length="153" mass="17403">MDRLDNPQVFYTATEKSGLSCIDTAHDFGDGVVRSFYKRQTREEMALERGTEILVTDLETFTALKEESCKTEPKRIEEDDFFEALECLPPMRYGHHLGLETFRFTEFLSGRITTIYAREPNGNCWKFNDLASLSHELVRDKISAAAAKAALPA</sequence>
<dbReference type="Proteomes" id="UP000000305">
    <property type="component" value="Unassembled WGS sequence"/>
</dbReference>
<dbReference type="AlphaFoldDB" id="E9I5M0"/>
<accession>E9I5M0</accession>
<keyword evidence="2" id="KW-1185">Reference proteome</keyword>
<reference evidence="1 2" key="1">
    <citation type="journal article" date="2011" name="Science">
        <title>The ecoresponsive genome of Daphnia pulex.</title>
        <authorList>
            <person name="Colbourne J.K."/>
            <person name="Pfrender M.E."/>
            <person name="Gilbert D."/>
            <person name="Thomas W.K."/>
            <person name="Tucker A."/>
            <person name="Oakley T.H."/>
            <person name="Tokishita S."/>
            <person name="Aerts A."/>
            <person name="Arnold G.J."/>
            <person name="Basu M.K."/>
            <person name="Bauer D.J."/>
            <person name="Caceres C.E."/>
            <person name="Carmel L."/>
            <person name="Casola C."/>
            <person name="Choi J.H."/>
            <person name="Detter J.C."/>
            <person name="Dong Q."/>
            <person name="Dusheyko S."/>
            <person name="Eads B.D."/>
            <person name="Frohlich T."/>
            <person name="Geiler-Samerotte K.A."/>
            <person name="Gerlach D."/>
            <person name="Hatcher P."/>
            <person name="Jogdeo S."/>
            <person name="Krijgsveld J."/>
            <person name="Kriventseva E.V."/>
            <person name="Kultz D."/>
            <person name="Laforsch C."/>
            <person name="Lindquist E."/>
            <person name="Lopez J."/>
            <person name="Manak J.R."/>
            <person name="Muller J."/>
            <person name="Pangilinan J."/>
            <person name="Patwardhan R.P."/>
            <person name="Pitluck S."/>
            <person name="Pritham E.J."/>
            <person name="Rechtsteiner A."/>
            <person name="Rho M."/>
            <person name="Rogozin I.B."/>
            <person name="Sakarya O."/>
            <person name="Salamov A."/>
            <person name="Schaack S."/>
            <person name="Shapiro H."/>
            <person name="Shiga Y."/>
            <person name="Skalitzky C."/>
            <person name="Smith Z."/>
            <person name="Souvorov A."/>
            <person name="Sung W."/>
            <person name="Tang Z."/>
            <person name="Tsuchiya D."/>
            <person name="Tu H."/>
            <person name="Vos H."/>
            <person name="Wang M."/>
            <person name="Wolf Y.I."/>
            <person name="Yamagata H."/>
            <person name="Yamada T."/>
            <person name="Ye Y."/>
            <person name="Shaw J.R."/>
            <person name="Andrews J."/>
            <person name="Crease T.J."/>
            <person name="Tang H."/>
            <person name="Lucas S.M."/>
            <person name="Robertson H.M."/>
            <person name="Bork P."/>
            <person name="Koonin E.V."/>
            <person name="Zdobnov E.M."/>
            <person name="Grigoriev I.V."/>
            <person name="Lynch M."/>
            <person name="Boore J.L."/>
        </authorList>
    </citation>
    <scope>NUCLEOTIDE SEQUENCE [LARGE SCALE GENOMIC DNA]</scope>
</reference>